<proteinExistence type="predicted"/>
<sequence>MACGEEGDDDWHSSPSLWPHRWYCGKSRQNACAPAMYSPAGQGRQWWPSLVRSSLTRSRNVSSLTDAVLVASRQFTEMLNRGKLDQALLLLLNIVREICFMFEGSHCLSHRAVSTEILKPRQADKPSDFCGVKAVLVASRQSRRYSKPAAKLTKPPDFCNALLVRIEAYHGDTQQRQADQALNFCLNVVREICFMCD</sequence>
<keyword evidence="2" id="KW-1185">Reference proteome</keyword>
<comment type="caution">
    <text evidence="1">The sequence shown here is derived from an EMBL/GenBank/DDBJ whole genome shotgun (WGS) entry which is preliminary data.</text>
</comment>
<reference evidence="1" key="1">
    <citation type="submission" date="2020-07" db="EMBL/GenBank/DDBJ databases">
        <title>The High-quality genome of the commercially important snow crab, Chionoecetes opilio.</title>
        <authorList>
            <person name="Jeong J.-H."/>
            <person name="Ryu S."/>
        </authorList>
    </citation>
    <scope>NUCLEOTIDE SEQUENCE</scope>
    <source>
        <strain evidence="1">MADBK_172401_WGS</strain>
        <tissue evidence="1">Digestive gland</tissue>
    </source>
</reference>
<protein>
    <submittedName>
        <fullName evidence="1">Uncharacterized protein</fullName>
    </submittedName>
</protein>
<accession>A0A8J5CX14</accession>
<name>A0A8J5CX14_CHIOP</name>
<evidence type="ECO:0000313" key="1">
    <source>
        <dbReference type="EMBL" id="KAG0721277.1"/>
    </source>
</evidence>
<dbReference type="Proteomes" id="UP000770661">
    <property type="component" value="Unassembled WGS sequence"/>
</dbReference>
<evidence type="ECO:0000313" key="2">
    <source>
        <dbReference type="Proteomes" id="UP000770661"/>
    </source>
</evidence>
<dbReference type="EMBL" id="JACEEZ010011437">
    <property type="protein sequence ID" value="KAG0721277.1"/>
    <property type="molecule type" value="Genomic_DNA"/>
</dbReference>
<gene>
    <name evidence="1" type="ORF">GWK47_006485</name>
</gene>
<organism evidence="1 2">
    <name type="scientific">Chionoecetes opilio</name>
    <name type="common">Atlantic snow crab</name>
    <name type="synonym">Cancer opilio</name>
    <dbReference type="NCBI Taxonomy" id="41210"/>
    <lineage>
        <taxon>Eukaryota</taxon>
        <taxon>Metazoa</taxon>
        <taxon>Ecdysozoa</taxon>
        <taxon>Arthropoda</taxon>
        <taxon>Crustacea</taxon>
        <taxon>Multicrustacea</taxon>
        <taxon>Malacostraca</taxon>
        <taxon>Eumalacostraca</taxon>
        <taxon>Eucarida</taxon>
        <taxon>Decapoda</taxon>
        <taxon>Pleocyemata</taxon>
        <taxon>Brachyura</taxon>
        <taxon>Eubrachyura</taxon>
        <taxon>Majoidea</taxon>
        <taxon>Majidae</taxon>
        <taxon>Chionoecetes</taxon>
    </lineage>
</organism>
<dbReference type="AlphaFoldDB" id="A0A8J5CX14"/>